<dbReference type="InterPro" id="IPR016166">
    <property type="entry name" value="FAD-bd_PCMH"/>
</dbReference>
<dbReference type="PANTHER" id="PTHR43762">
    <property type="entry name" value="L-GULONOLACTONE OXIDASE"/>
    <property type="match status" value="1"/>
</dbReference>
<organism evidence="3 4">
    <name type="scientific">Danxiaibacter flavus</name>
    <dbReference type="NCBI Taxonomy" id="3049108"/>
    <lineage>
        <taxon>Bacteria</taxon>
        <taxon>Pseudomonadati</taxon>
        <taxon>Bacteroidota</taxon>
        <taxon>Chitinophagia</taxon>
        <taxon>Chitinophagales</taxon>
        <taxon>Chitinophagaceae</taxon>
        <taxon>Danxiaibacter</taxon>
    </lineage>
</organism>
<gene>
    <name evidence="3" type="ORF">QTN47_03160</name>
</gene>
<evidence type="ECO:0000313" key="4">
    <source>
        <dbReference type="Proteomes" id="UP001560573"/>
    </source>
</evidence>
<dbReference type="EMBL" id="JAULBC010000001">
    <property type="protein sequence ID" value="MEX6686474.1"/>
    <property type="molecule type" value="Genomic_DNA"/>
</dbReference>
<proteinExistence type="predicted"/>
<feature type="compositionally biased region" description="Polar residues" evidence="1">
    <location>
        <begin position="147"/>
        <end position="162"/>
    </location>
</feature>
<sequence length="530" mass="59034">MALTYPEGIQLWEIDEWTNGHENFTCKFQKDASFKLVLPSSITDEEEQYKATTSNFMWLVKYAIDNNLSMRAMGNGWSFSEVAVCPGGVVDTKSLRLSFALNNSFVAPEYLQSGKHSDDLFFVQCGMSVMQLEDILQQRGRSPKASGASNMQSLAGATSTGTHGSAYRVGAVHDTIVGLHIISGPDKHVFLQRQSNPVASDEFIKWLGAEKISDDDMFNSAVVSFGSFGFIHGVLIETEPLFLLEERRSDQITYNDALVNAINNTIFDGISTLLPYPVDGPDKSLYHFEVLLNPHNFEPGNAAKGVFFKVLYKMPYTKDYPRRVRDSEGHTYGETTLGLVQTILDTLGSTISTLLVPPLVNKLMPLAFKAVPPAFGTLGETFSNTKFRGKAASGAIAVNRADASKVIDVIIDVNKETPFPGALALRFVKGTNALLGFTRYPSTCVLELDGVEAKVTRDFFQKVWDRLEELNIPYTLHWGKINFNLTPQRLKNMYGEANVNKWLQCRKQLLDEQTRKVFCNDFMTQCGLDL</sequence>
<keyword evidence="4" id="KW-1185">Reference proteome</keyword>
<protein>
    <submittedName>
        <fullName evidence="3">FAD-binding protein</fullName>
    </submittedName>
</protein>
<feature type="region of interest" description="Disordered" evidence="1">
    <location>
        <begin position="141"/>
        <end position="162"/>
    </location>
</feature>
<reference evidence="3 4" key="1">
    <citation type="submission" date="2023-07" db="EMBL/GenBank/DDBJ databases">
        <authorList>
            <person name="Lian W.-H."/>
        </authorList>
    </citation>
    <scope>NUCLEOTIDE SEQUENCE [LARGE SCALE GENOMIC DNA]</scope>
    <source>
        <strain evidence="3 4">SYSU DXS3180</strain>
    </source>
</reference>
<dbReference type="RefSeq" id="WP_369327870.1">
    <property type="nucleotide sequence ID" value="NZ_JAULBC010000001.1"/>
</dbReference>
<dbReference type="InterPro" id="IPR036318">
    <property type="entry name" value="FAD-bd_PCMH-like_sf"/>
</dbReference>
<dbReference type="PROSITE" id="PS51387">
    <property type="entry name" value="FAD_PCMH"/>
    <property type="match status" value="1"/>
</dbReference>
<dbReference type="InterPro" id="IPR016169">
    <property type="entry name" value="FAD-bd_PCMH_sub2"/>
</dbReference>
<dbReference type="InterPro" id="IPR010031">
    <property type="entry name" value="FAD_lactone_oxidase-like"/>
</dbReference>
<accession>A0ABV3ZB63</accession>
<dbReference type="InterPro" id="IPR006094">
    <property type="entry name" value="Oxid_FAD_bind_N"/>
</dbReference>
<evidence type="ECO:0000256" key="1">
    <source>
        <dbReference type="SAM" id="MobiDB-lite"/>
    </source>
</evidence>
<dbReference type="Proteomes" id="UP001560573">
    <property type="component" value="Unassembled WGS sequence"/>
</dbReference>
<dbReference type="PANTHER" id="PTHR43762:SF1">
    <property type="entry name" value="D-ARABINONO-1,4-LACTONE OXIDASE"/>
    <property type="match status" value="1"/>
</dbReference>
<feature type="domain" description="FAD-binding PCMH-type" evidence="2">
    <location>
        <begin position="29"/>
        <end position="241"/>
    </location>
</feature>
<name>A0ABV3ZB63_9BACT</name>
<dbReference type="Gene3D" id="3.30.465.10">
    <property type="match status" value="1"/>
</dbReference>
<dbReference type="SUPFAM" id="SSF56176">
    <property type="entry name" value="FAD-binding/transporter-associated domain-like"/>
    <property type="match status" value="1"/>
</dbReference>
<evidence type="ECO:0000259" key="2">
    <source>
        <dbReference type="PROSITE" id="PS51387"/>
    </source>
</evidence>
<evidence type="ECO:0000313" key="3">
    <source>
        <dbReference type="EMBL" id="MEX6686474.1"/>
    </source>
</evidence>
<dbReference type="Pfam" id="PF01565">
    <property type="entry name" value="FAD_binding_4"/>
    <property type="match status" value="1"/>
</dbReference>
<comment type="caution">
    <text evidence="3">The sequence shown here is derived from an EMBL/GenBank/DDBJ whole genome shotgun (WGS) entry which is preliminary data.</text>
</comment>